<comment type="caution">
    <text evidence="2">The sequence shown here is derived from an EMBL/GenBank/DDBJ whole genome shotgun (WGS) entry which is preliminary data.</text>
</comment>
<keyword evidence="1" id="KW-0812">Transmembrane</keyword>
<keyword evidence="1" id="KW-1133">Transmembrane helix</keyword>
<keyword evidence="1" id="KW-0472">Membrane</keyword>
<organism evidence="2 3">
    <name type="scientific">Rhizophagus irregularis (strain DAOM 181602 / DAOM 197198 / MUCL 43194)</name>
    <name type="common">Arbuscular mycorrhizal fungus</name>
    <name type="synonym">Glomus intraradices</name>
    <dbReference type="NCBI Taxonomy" id="747089"/>
    <lineage>
        <taxon>Eukaryota</taxon>
        <taxon>Fungi</taxon>
        <taxon>Fungi incertae sedis</taxon>
        <taxon>Mucoromycota</taxon>
        <taxon>Glomeromycotina</taxon>
        <taxon>Glomeromycetes</taxon>
        <taxon>Glomerales</taxon>
        <taxon>Glomeraceae</taxon>
        <taxon>Rhizophagus</taxon>
    </lineage>
</organism>
<name>A0A2P4P7G0_RHIID</name>
<dbReference type="AlphaFoldDB" id="A0A2P4P7G0"/>
<dbReference type="Proteomes" id="UP000018888">
    <property type="component" value="Unassembled WGS sequence"/>
</dbReference>
<evidence type="ECO:0000313" key="3">
    <source>
        <dbReference type="Proteomes" id="UP000018888"/>
    </source>
</evidence>
<feature type="transmembrane region" description="Helical" evidence="1">
    <location>
        <begin position="20"/>
        <end position="43"/>
    </location>
</feature>
<dbReference type="EMBL" id="AUPC02000346">
    <property type="protein sequence ID" value="POG61323.1"/>
    <property type="molecule type" value="Genomic_DNA"/>
</dbReference>
<reference evidence="2 3" key="2">
    <citation type="journal article" date="2018" name="New Phytol.">
        <title>High intraspecific genome diversity in the model arbuscular mycorrhizal symbiont Rhizophagus irregularis.</title>
        <authorList>
            <person name="Chen E.C.H."/>
            <person name="Morin E."/>
            <person name="Beaudet D."/>
            <person name="Noel J."/>
            <person name="Yildirir G."/>
            <person name="Ndikumana S."/>
            <person name="Charron P."/>
            <person name="St-Onge C."/>
            <person name="Giorgi J."/>
            <person name="Kruger M."/>
            <person name="Marton T."/>
            <person name="Ropars J."/>
            <person name="Grigoriev I.V."/>
            <person name="Hainaut M."/>
            <person name="Henrissat B."/>
            <person name="Roux C."/>
            <person name="Martin F."/>
            <person name="Corradi N."/>
        </authorList>
    </citation>
    <scope>NUCLEOTIDE SEQUENCE [LARGE SCALE GENOMIC DNA]</scope>
    <source>
        <strain evidence="2 3">DAOM 197198</strain>
    </source>
</reference>
<protein>
    <submittedName>
        <fullName evidence="2">Uncharacterized protein</fullName>
    </submittedName>
</protein>
<reference evidence="2 3" key="1">
    <citation type="journal article" date="2013" name="Proc. Natl. Acad. Sci. U.S.A.">
        <title>Genome of an arbuscular mycorrhizal fungus provides insight into the oldest plant symbiosis.</title>
        <authorList>
            <person name="Tisserant E."/>
            <person name="Malbreil M."/>
            <person name="Kuo A."/>
            <person name="Kohler A."/>
            <person name="Symeonidi A."/>
            <person name="Balestrini R."/>
            <person name="Charron P."/>
            <person name="Duensing N."/>
            <person name="Frei Dit Frey N."/>
            <person name="Gianinazzi-Pearson V."/>
            <person name="Gilbert L.B."/>
            <person name="Handa Y."/>
            <person name="Herr J.R."/>
            <person name="Hijri M."/>
            <person name="Koul R."/>
            <person name="Kawaguchi M."/>
            <person name="Krajinski F."/>
            <person name="Lammers P.J."/>
            <person name="Masclaux F.G."/>
            <person name="Murat C."/>
            <person name="Morin E."/>
            <person name="Ndikumana S."/>
            <person name="Pagni M."/>
            <person name="Petitpierre D."/>
            <person name="Requena N."/>
            <person name="Rosikiewicz P."/>
            <person name="Riley R."/>
            <person name="Saito K."/>
            <person name="San Clemente H."/>
            <person name="Shapiro H."/>
            <person name="van Tuinen D."/>
            <person name="Becard G."/>
            <person name="Bonfante P."/>
            <person name="Paszkowski U."/>
            <person name="Shachar-Hill Y.Y."/>
            <person name="Tuskan G.A."/>
            <person name="Young P.W."/>
            <person name="Sanders I.R."/>
            <person name="Henrissat B."/>
            <person name="Rensing S.A."/>
            <person name="Grigoriev I.V."/>
            <person name="Corradi N."/>
            <person name="Roux C."/>
            <person name="Martin F."/>
        </authorList>
    </citation>
    <scope>NUCLEOTIDE SEQUENCE [LARGE SCALE GENOMIC DNA]</scope>
    <source>
        <strain evidence="2 3">DAOM 197198</strain>
    </source>
</reference>
<keyword evidence="3" id="KW-1185">Reference proteome</keyword>
<gene>
    <name evidence="2" type="ORF">GLOIN_2v1704721</name>
</gene>
<evidence type="ECO:0000256" key="1">
    <source>
        <dbReference type="SAM" id="Phobius"/>
    </source>
</evidence>
<sequence length="124" mass="14753">MRKLNNYIVILPLFLRNDNFLISIFVSIEFKISYVLFFSQYHIRNTYSHKFQMYKHSAELFSGNSILRGEKEILITIKFIHIMNFLVVFFYNLINEHLTGILFPLVTLLTYDCRTSAIKFIGQT</sequence>
<accession>A0A2P4P7G0</accession>
<evidence type="ECO:0000313" key="2">
    <source>
        <dbReference type="EMBL" id="POG61323.1"/>
    </source>
</evidence>
<proteinExistence type="predicted"/>